<proteinExistence type="predicted"/>
<gene>
    <name evidence="4" type="ORF">BN656_00257</name>
</gene>
<evidence type="ECO:0000256" key="3">
    <source>
        <dbReference type="SAM" id="Phobius"/>
    </source>
</evidence>
<reference evidence="4" key="1">
    <citation type="submission" date="2012-11" db="EMBL/GenBank/DDBJ databases">
        <title>Dependencies among metagenomic species, viruses, plasmids and units of genetic variation.</title>
        <authorList>
            <person name="Nielsen H.B."/>
            <person name="Almeida M."/>
            <person name="Juncker A.S."/>
            <person name="Rasmussen S."/>
            <person name="Li J."/>
            <person name="Sunagawa S."/>
            <person name="Plichta D."/>
            <person name="Gautier L."/>
            <person name="Le Chatelier E."/>
            <person name="Peletier E."/>
            <person name="Bonde I."/>
            <person name="Nielsen T."/>
            <person name="Manichanh C."/>
            <person name="Arumugam M."/>
            <person name="Batto J."/>
            <person name="Santos M.B.Q.D."/>
            <person name="Blom N."/>
            <person name="Borruel N."/>
            <person name="Burgdorf K.S."/>
            <person name="Boumezbeur F."/>
            <person name="Casellas F."/>
            <person name="Dore J."/>
            <person name="Guarner F."/>
            <person name="Hansen T."/>
            <person name="Hildebrand F."/>
            <person name="Kaas R.S."/>
            <person name="Kennedy S."/>
            <person name="Kristiansen K."/>
            <person name="Kultima J.R."/>
            <person name="Leonard P."/>
            <person name="Levenez F."/>
            <person name="Lund O."/>
            <person name="Moumen B."/>
            <person name="Le Paslier D."/>
            <person name="Pons N."/>
            <person name="Pedersen O."/>
            <person name="Prifti E."/>
            <person name="Qin J."/>
            <person name="Raes J."/>
            <person name="Tap J."/>
            <person name="Tims S."/>
            <person name="Ussery D.W."/>
            <person name="Yamada T."/>
            <person name="MetaHit consortium"/>
            <person name="Renault P."/>
            <person name="Sicheritz-Ponten T."/>
            <person name="Bork P."/>
            <person name="Wang J."/>
            <person name="Brunak S."/>
            <person name="Ehrlich S.D."/>
        </authorList>
    </citation>
    <scope>NUCLEOTIDE SEQUENCE [LARGE SCALE GENOMIC DNA]</scope>
</reference>
<feature type="transmembrane region" description="Helical" evidence="3">
    <location>
        <begin position="146"/>
        <end position="163"/>
    </location>
</feature>
<dbReference type="EMBL" id="CBHH010000006">
    <property type="protein sequence ID" value="CDD55417.1"/>
    <property type="molecule type" value="Genomic_DNA"/>
</dbReference>
<evidence type="ECO:0000313" key="5">
    <source>
        <dbReference type="Proteomes" id="UP000018141"/>
    </source>
</evidence>
<dbReference type="PANTHER" id="PTHR37815">
    <property type="entry name" value="UPF0397 PROTEIN BC_2624-RELATED"/>
    <property type="match status" value="1"/>
</dbReference>
<keyword evidence="1 3" id="KW-0812">Transmembrane</keyword>
<dbReference type="Pfam" id="PF07155">
    <property type="entry name" value="ECF-ribofla_trS"/>
    <property type="match status" value="1"/>
</dbReference>
<feature type="transmembrane region" description="Helical" evidence="3">
    <location>
        <begin position="12"/>
        <end position="33"/>
    </location>
</feature>
<feature type="transmembrane region" description="Helical" evidence="3">
    <location>
        <begin position="111"/>
        <end position="134"/>
    </location>
</feature>
<accession>R7AZC8</accession>
<dbReference type="Proteomes" id="UP000018141">
    <property type="component" value="Unassembled WGS sequence"/>
</dbReference>
<evidence type="ECO:0008006" key="6">
    <source>
        <dbReference type="Google" id="ProtNLM"/>
    </source>
</evidence>
<dbReference type="InterPro" id="IPR009825">
    <property type="entry name" value="ECF_substrate-spec-like"/>
</dbReference>
<evidence type="ECO:0000313" key="4">
    <source>
        <dbReference type="EMBL" id="CDD55417.1"/>
    </source>
</evidence>
<keyword evidence="3" id="KW-0472">Membrane</keyword>
<sequence length="172" mass="17494">MNSSKKLDVKTLTFTALFAALTYVATAIIKIPTPGTGGYIHPGDAIVVLSGIILGPVYGALAAGIGSAMSDLLGGYFLYVPATFIIKAVIAAVVAVVYSKLPASLFCSVRCAVCGIFSTVIVAAGYLIFELFIYGAGALASVPANIVQGVAGFIIAALLLPVLQKIIPKGAV</sequence>
<comment type="caution">
    <text evidence="4">The sequence shown here is derived from an EMBL/GenBank/DDBJ whole genome shotgun (WGS) entry which is preliminary data.</text>
</comment>
<evidence type="ECO:0000256" key="2">
    <source>
        <dbReference type="ARBA" id="ARBA00022989"/>
    </source>
</evidence>
<dbReference type="Gene3D" id="1.10.1760.20">
    <property type="match status" value="1"/>
</dbReference>
<dbReference type="PANTHER" id="PTHR37815:SF3">
    <property type="entry name" value="UPF0397 PROTEIN SPR0429"/>
    <property type="match status" value="1"/>
</dbReference>
<evidence type="ECO:0000256" key="1">
    <source>
        <dbReference type="ARBA" id="ARBA00022692"/>
    </source>
</evidence>
<dbReference type="AlphaFoldDB" id="R7AZC8"/>
<feature type="transmembrane region" description="Helical" evidence="3">
    <location>
        <begin position="45"/>
        <end position="70"/>
    </location>
</feature>
<feature type="transmembrane region" description="Helical" evidence="3">
    <location>
        <begin position="76"/>
        <end position="99"/>
    </location>
</feature>
<keyword evidence="2 3" id="KW-1133">Transmembrane helix</keyword>
<organism evidence="4 5">
    <name type="scientific">Bacteroides pectinophilus CAG:437</name>
    <dbReference type="NCBI Taxonomy" id="1263051"/>
    <lineage>
        <taxon>Bacteria</taxon>
        <taxon>Bacillati</taxon>
        <taxon>Bacillota</taxon>
        <taxon>Clostridia</taxon>
        <taxon>Eubacteriales</taxon>
    </lineage>
</organism>
<dbReference type="GO" id="GO:0016020">
    <property type="term" value="C:membrane"/>
    <property type="evidence" value="ECO:0007669"/>
    <property type="project" value="InterPro"/>
</dbReference>
<protein>
    <recommendedName>
        <fullName evidence="6">ECF transporter S component</fullName>
    </recommendedName>
</protein>
<name>R7AZC8_9FIRM</name>